<dbReference type="InterPro" id="IPR036390">
    <property type="entry name" value="WH_DNA-bd_sf"/>
</dbReference>
<gene>
    <name evidence="5" type="ORF">F8566_05710</name>
</gene>
<evidence type="ECO:0000256" key="1">
    <source>
        <dbReference type="ARBA" id="ARBA00023015"/>
    </source>
</evidence>
<protein>
    <submittedName>
        <fullName evidence="5">Helix-turn-helix transcriptional regulator</fullName>
    </submittedName>
</protein>
<dbReference type="Gene3D" id="1.10.10.10">
    <property type="entry name" value="Winged helix-like DNA-binding domain superfamily/Winged helix DNA-binding domain"/>
    <property type="match status" value="1"/>
</dbReference>
<evidence type="ECO:0000256" key="3">
    <source>
        <dbReference type="ARBA" id="ARBA00023163"/>
    </source>
</evidence>
<keyword evidence="3" id="KW-0804">Transcription</keyword>
<keyword evidence="1" id="KW-0805">Transcription regulation</keyword>
<organism evidence="5 6">
    <name type="scientific">Actinomadura rudentiformis</name>
    <dbReference type="NCBI Taxonomy" id="359158"/>
    <lineage>
        <taxon>Bacteria</taxon>
        <taxon>Bacillati</taxon>
        <taxon>Actinomycetota</taxon>
        <taxon>Actinomycetes</taxon>
        <taxon>Streptosporangiales</taxon>
        <taxon>Thermomonosporaceae</taxon>
        <taxon>Actinomadura</taxon>
    </lineage>
</organism>
<dbReference type="AlphaFoldDB" id="A0A6H9Z6J7"/>
<keyword evidence="2" id="KW-0238">DNA-binding</keyword>
<dbReference type="OrthoDB" id="370168at2"/>
<evidence type="ECO:0000313" key="5">
    <source>
        <dbReference type="EMBL" id="KAB2351709.1"/>
    </source>
</evidence>
<dbReference type="PANTHER" id="PTHR33204:SF39">
    <property type="entry name" value="TRANSCRIPTIONAL REGULATORY PROTEIN"/>
    <property type="match status" value="1"/>
</dbReference>
<dbReference type="Proteomes" id="UP000468735">
    <property type="component" value="Unassembled WGS sequence"/>
</dbReference>
<dbReference type="EMBL" id="WBMT01000002">
    <property type="protein sequence ID" value="KAB2351709.1"/>
    <property type="molecule type" value="Genomic_DNA"/>
</dbReference>
<dbReference type="InterPro" id="IPR036388">
    <property type="entry name" value="WH-like_DNA-bd_sf"/>
</dbReference>
<keyword evidence="6" id="KW-1185">Reference proteome</keyword>
<evidence type="ECO:0000256" key="2">
    <source>
        <dbReference type="ARBA" id="ARBA00023125"/>
    </source>
</evidence>
<name>A0A6H9Z6J7_9ACTN</name>
<accession>A0A6H9Z6J7</accession>
<evidence type="ECO:0000259" key="4">
    <source>
        <dbReference type="PROSITE" id="PS51118"/>
    </source>
</evidence>
<dbReference type="InterPro" id="IPR002577">
    <property type="entry name" value="HTH_HxlR"/>
</dbReference>
<feature type="domain" description="HTH hxlR-type" evidence="4">
    <location>
        <begin position="26"/>
        <end position="124"/>
    </location>
</feature>
<dbReference type="GO" id="GO:0003677">
    <property type="term" value="F:DNA binding"/>
    <property type="evidence" value="ECO:0007669"/>
    <property type="project" value="UniProtKB-KW"/>
</dbReference>
<dbReference type="Pfam" id="PF01638">
    <property type="entry name" value="HxlR"/>
    <property type="match status" value="1"/>
</dbReference>
<dbReference type="PANTHER" id="PTHR33204">
    <property type="entry name" value="TRANSCRIPTIONAL REGULATOR, MARR FAMILY"/>
    <property type="match status" value="1"/>
</dbReference>
<evidence type="ECO:0000313" key="6">
    <source>
        <dbReference type="Proteomes" id="UP000468735"/>
    </source>
</evidence>
<sequence>MVEEGTLARVPHTDVRAPVGAGSPTCRLRDVLDRVGDKWSVLVMALLGDGPRRYSELQRGIDGISQRMLTLTLRSLERDGLIIRTVTPTSPPRVDYALTEVGETLSREVGSLIRWAEEHREYVATSRLRYDEENR</sequence>
<comment type="caution">
    <text evidence="5">The sequence shown here is derived from an EMBL/GenBank/DDBJ whole genome shotgun (WGS) entry which is preliminary data.</text>
</comment>
<dbReference type="SUPFAM" id="SSF46785">
    <property type="entry name" value="Winged helix' DNA-binding domain"/>
    <property type="match status" value="1"/>
</dbReference>
<reference evidence="5 6" key="1">
    <citation type="submission" date="2019-09" db="EMBL/GenBank/DDBJ databases">
        <title>Actinomadura physcomitrii sp. nov., a novel actinomycete isolated from moss [Physcomitrium sphaericum (Ludw) Fuernr].</title>
        <authorList>
            <person name="Zhuang X."/>
            <person name="Liu C."/>
        </authorList>
    </citation>
    <scope>NUCLEOTIDE SEQUENCE [LARGE SCALE GENOMIC DNA]</scope>
    <source>
        <strain evidence="5 6">HMC1</strain>
    </source>
</reference>
<dbReference type="PROSITE" id="PS51118">
    <property type="entry name" value="HTH_HXLR"/>
    <property type="match status" value="1"/>
</dbReference>
<proteinExistence type="predicted"/>
<dbReference type="RefSeq" id="WP_151558716.1">
    <property type="nucleotide sequence ID" value="NZ_WBMT01000002.1"/>
</dbReference>